<gene>
    <name evidence="2" type="ORF">UFOVP1186_9</name>
    <name evidence="3" type="ORF">UFOVP1234_10</name>
    <name evidence="4" type="ORF">UFOVP1487_23</name>
    <name evidence="5" type="ORF">UFOVP1574_31</name>
    <name evidence="1" type="ORF">UFOVP959_15</name>
</gene>
<evidence type="ECO:0000313" key="2">
    <source>
        <dbReference type="EMBL" id="CAB4189277.1"/>
    </source>
</evidence>
<evidence type="ECO:0000313" key="1">
    <source>
        <dbReference type="EMBL" id="CAB4173895.1"/>
    </source>
</evidence>
<evidence type="ECO:0000313" key="5">
    <source>
        <dbReference type="EMBL" id="CAB5238939.1"/>
    </source>
</evidence>
<sequence>MNVIEFPKQNGDDLRTMILDQIDDARRAATQYRVVLALSLREAVAEYDEDDALWPSVNRLRDRVLQIADIVAPRPANVDGEPA</sequence>
<evidence type="ECO:0000313" key="3">
    <source>
        <dbReference type="EMBL" id="CAB4192212.1"/>
    </source>
</evidence>
<organism evidence="5">
    <name type="scientific">uncultured Caudovirales phage</name>
    <dbReference type="NCBI Taxonomy" id="2100421"/>
    <lineage>
        <taxon>Viruses</taxon>
        <taxon>Duplodnaviria</taxon>
        <taxon>Heunggongvirae</taxon>
        <taxon>Uroviricota</taxon>
        <taxon>Caudoviricetes</taxon>
        <taxon>Peduoviridae</taxon>
        <taxon>Maltschvirus</taxon>
        <taxon>Maltschvirus maltsch</taxon>
    </lineage>
</organism>
<protein>
    <submittedName>
        <fullName evidence="5">Uncharacterized protein</fullName>
    </submittedName>
</protein>
<dbReference type="EMBL" id="LR798462">
    <property type="protein sequence ID" value="CAB5238939.1"/>
    <property type="molecule type" value="Genomic_DNA"/>
</dbReference>
<accession>A0A6J7XNM1</accession>
<dbReference type="EMBL" id="LR797137">
    <property type="protein sequence ID" value="CAB4189277.1"/>
    <property type="molecule type" value="Genomic_DNA"/>
</dbReference>
<proteinExistence type="predicted"/>
<dbReference type="EMBL" id="LR797183">
    <property type="protein sequence ID" value="CAB4192212.1"/>
    <property type="molecule type" value="Genomic_DNA"/>
</dbReference>
<evidence type="ECO:0000313" key="4">
    <source>
        <dbReference type="EMBL" id="CAB4215516.1"/>
    </source>
</evidence>
<dbReference type="EMBL" id="LR796907">
    <property type="protein sequence ID" value="CAB4173895.1"/>
    <property type="molecule type" value="Genomic_DNA"/>
</dbReference>
<name>A0A6J7XNM1_9CAUD</name>
<dbReference type="EMBL" id="LR797422">
    <property type="protein sequence ID" value="CAB4215516.1"/>
    <property type="molecule type" value="Genomic_DNA"/>
</dbReference>
<reference evidence="5" key="1">
    <citation type="submission" date="2020-05" db="EMBL/GenBank/DDBJ databases">
        <authorList>
            <person name="Chiriac C."/>
            <person name="Salcher M."/>
            <person name="Ghai R."/>
            <person name="Kavagutti S V."/>
        </authorList>
    </citation>
    <scope>NUCLEOTIDE SEQUENCE</scope>
</reference>